<keyword evidence="7" id="KW-1278">Translocase</keyword>
<dbReference type="PANTHER" id="PTHR33269:SF17">
    <property type="entry name" value="NADH-UBIQUINONE OXIDOREDUCTASE CHAIN 6"/>
    <property type="match status" value="1"/>
</dbReference>
<evidence type="ECO:0000256" key="5">
    <source>
        <dbReference type="ARBA" id="ARBA00022692"/>
    </source>
</evidence>
<keyword evidence="6 13" id="KW-0874">Quinone</keyword>
<dbReference type="PANTHER" id="PTHR33269">
    <property type="entry name" value="NADH-UBIQUINONE OXIDOREDUCTASE CHAIN 6"/>
    <property type="match status" value="1"/>
</dbReference>
<sequence>MELAFYLSGLAAVLATLGVIANPNPVHGVLYLVVSLLAVAMVFFTLGAPFAGALEIIVYAGAIMVLFVFVVMMLNLGQAAAEQERQWLQLRTWIGPSLLAAVLLLTLIGLLWRGDIQRVIEGGELTAKGAGTLLYGPWLLLVELSALLLLAALVTASHVGRIKPVAAPKPAARDMPTGAADKPSTPDGKEVL</sequence>
<dbReference type="GO" id="GO:0048038">
    <property type="term" value="F:quinone binding"/>
    <property type="evidence" value="ECO:0007669"/>
    <property type="project" value="UniProtKB-UniRule"/>
</dbReference>
<reference evidence="15 16" key="1">
    <citation type="submission" date="2016-11" db="EMBL/GenBank/DDBJ databases">
        <authorList>
            <person name="Jaros S."/>
            <person name="Januszkiewicz K."/>
            <person name="Wedrychowicz H."/>
        </authorList>
    </citation>
    <scope>NUCLEOTIDE SEQUENCE [LARGE SCALE GENOMIC DNA]</scope>
    <source>
        <strain evidence="15 16">ACAM 12</strain>
    </source>
</reference>
<dbReference type="OrthoDB" id="9790848at2"/>
<keyword evidence="8 13" id="KW-1133">Transmembrane helix</keyword>
<feature type="transmembrane region" description="Helical" evidence="13">
    <location>
        <begin position="133"/>
        <end position="154"/>
    </location>
</feature>
<evidence type="ECO:0000256" key="7">
    <source>
        <dbReference type="ARBA" id="ARBA00022967"/>
    </source>
</evidence>
<keyword evidence="10 13" id="KW-0472">Membrane</keyword>
<dbReference type="EMBL" id="LT670847">
    <property type="protein sequence ID" value="SHM41694.1"/>
    <property type="molecule type" value="Genomic_DNA"/>
</dbReference>
<comment type="similarity">
    <text evidence="2 13">Belongs to the complex I subunit 6 family.</text>
</comment>
<feature type="transmembrane region" description="Helical" evidence="13">
    <location>
        <begin position="28"/>
        <end position="50"/>
    </location>
</feature>
<gene>
    <name evidence="15" type="ORF">SAMN05878437_2851</name>
</gene>
<dbReference type="GO" id="GO:0005886">
    <property type="term" value="C:plasma membrane"/>
    <property type="evidence" value="ECO:0007669"/>
    <property type="project" value="UniProtKB-SubCell"/>
</dbReference>
<evidence type="ECO:0000313" key="16">
    <source>
        <dbReference type="Proteomes" id="UP000190911"/>
    </source>
</evidence>
<keyword evidence="9 13" id="KW-0520">NAD</keyword>
<protein>
    <recommendedName>
        <fullName evidence="3 13">NADH-quinone oxidoreductase subunit J</fullName>
        <ecNumber evidence="13">7.1.1.-</ecNumber>
    </recommendedName>
</protein>
<feature type="transmembrane region" description="Helical" evidence="13">
    <location>
        <begin position="93"/>
        <end position="112"/>
    </location>
</feature>
<evidence type="ECO:0000256" key="12">
    <source>
        <dbReference type="ARBA" id="ARBA00047712"/>
    </source>
</evidence>
<dbReference type="FunCoup" id="A0A1M7ILK4">
    <property type="interactions" value="320"/>
</dbReference>
<evidence type="ECO:0000256" key="2">
    <source>
        <dbReference type="ARBA" id="ARBA00005698"/>
    </source>
</evidence>
<comment type="function">
    <text evidence="13">NDH-1 shuttles electrons from NADH, via FMN and iron-sulfur (Fe-S) centers, to quinones in the respiratory chain. Couples the redox reaction to proton translocation (for every two electrons transferred, four hydrogen ions are translocated across the cytoplasmic membrane), and thus conserves the redox energy in a proton gradient.</text>
</comment>
<evidence type="ECO:0000256" key="1">
    <source>
        <dbReference type="ARBA" id="ARBA00004651"/>
    </source>
</evidence>
<dbReference type="RefSeq" id="WP_079554649.1">
    <property type="nucleotide sequence ID" value="NZ_LT670847.1"/>
</dbReference>
<comment type="catalytic activity">
    <reaction evidence="12 13">
        <text>a quinone + NADH + 5 H(+)(in) = a quinol + NAD(+) + 4 H(+)(out)</text>
        <dbReference type="Rhea" id="RHEA:57888"/>
        <dbReference type="ChEBI" id="CHEBI:15378"/>
        <dbReference type="ChEBI" id="CHEBI:24646"/>
        <dbReference type="ChEBI" id="CHEBI:57540"/>
        <dbReference type="ChEBI" id="CHEBI:57945"/>
        <dbReference type="ChEBI" id="CHEBI:132124"/>
    </reaction>
</comment>
<dbReference type="InterPro" id="IPR042106">
    <property type="entry name" value="Nuo/plastoQ_OxRdtase_6_NuoJ"/>
</dbReference>
<evidence type="ECO:0000313" key="15">
    <source>
        <dbReference type="EMBL" id="SHM41694.1"/>
    </source>
</evidence>
<accession>A0A1M7ILK4</accession>
<feature type="transmembrane region" description="Helical" evidence="13">
    <location>
        <begin position="57"/>
        <end position="81"/>
    </location>
</feature>
<evidence type="ECO:0000256" key="13">
    <source>
        <dbReference type="RuleBase" id="RU004429"/>
    </source>
</evidence>
<keyword evidence="5 13" id="KW-0812">Transmembrane</keyword>
<name>A0A1M7ILK4_9GAMM</name>
<evidence type="ECO:0000256" key="11">
    <source>
        <dbReference type="ARBA" id="ARBA00025811"/>
    </source>
</evidence>
<evidence type="ECO:0000256" key="4">
    <source>
        <dbReference type="ARBA" id="ARBA00022475"/>
    </source>
</evidence>
<evidence type="ECO:0000256" key="3">
    <source>
        <dbReference type="ARBA" id="ARBA00019907"/>
    </source>
</evidence>
<evidence type="ECO:0000256" key="14">
    <source>
        <dbReference type="SAM" id="MobiDB-lite"/>
    </source>
</evidence>
<dbReference type="Proteomes" id="UP000190911">
    <property type="component" value="Chromosome I"/>
</dbReference>
<organism evidence="15 16">
    <name type="scientific">Vreelandella subglaciescola</name>
    <dbReference type="NCBI Taxonomy" id="29571"/>
    <lineage>
        <taxon>Bacteria</taxon>
        <taxon>Pseudomonadati</taxon>
        <taxon>Pseudomonadota</taxon>
        <taxon>Gammaproteobacteria</taxon>
        <taxon>Oceanospirillales</taxon>
        <taxon>Halomonadaceae</taxon>
        <taxon>Vreelandella</taxon>
    </lineage>
</organism>
<comment type="caution">
    <text evidence="13">Lacks conserved residue(s) required for the propagation of feature annotation.</text>
</comment>
<keyword evidence="16" id="KW-1185">Reference proteome</keyword>
<evidence type="ECO:0000256" key="6">
    <source>
        <dbReference type="ARBA" id="ARBA00022719"/>
    </source>
</evidence>
<dbReference type="InParanoid" id="A0A1M7ILK4"/>
<keyword evidence="4 13" id="KW-1003">Cell membrane</keyword>
<comment type="subcellular location">
    <subcellularLocation>
        <location evidence="1 13">Cell membrane</location>
        <topology evidence="1 13">Multi-pass membrane protein</topology>
    </subcellularLocation>
</comment>
<comment type="subunit">
    <text evidence="11">Composed of 13 different subunits. Subunits NuoA, H, J, K, L, M, N constitute the membrane sector of the complex.</text>
</comment>
<evidence type="ECO:0000256" key="8">
    <source>
        <dbReference type="ARBA" id="ARBA00022989"/>
    </source>
</evidence>
<dbReference type="NCBIfam" id="NF005162">
    <property type="entry name" value="PRK06638.1-1"/>
    <property type="match status" value="1"/>
</dbReference>
<dbReference type="InterPro" id="IPR001457">
    <property type="entry name" value="NADH_UbQ/plastoQ_OxRdtase_su6"/>
</dbReference>
<evidence type="ECO:0000256" key="10">
    <source>
        <dbReference type="ARBA" id="ARBA00023136"/>
    </source>
</evidence>
<dbReference type="Pfam" id="PF00499">
    <property type="entry name" value="Oxidored_q3"/>
    <property type="match status" value="1"/>
</dbReference>
<dbReference type="STRING" id="29571.SAMN05878437_2851"/>
<dbReference type="GO" id="GO:0008137">
    <property type="term" value="F:NADH dehydrogenase (ubiquinone) activity"/>
    <property type="evidence" value="ECO:0007669"/>
    <property type="project" value="UniProtKB-UniRule"/>
</dbReference>
<dbReference type="EC" id="7.1.1.-" evidence="13"/>
<proteinExistence type="inferred from homology"/>
<dbReference type="Gene3D" id="1.20.120.1200">
    <property type="entry name" value="NADH-ubiquinone/plastoquinone oxidoreductase chain 6, subunit NuoJ"/>
    <property type="match status" value="1"/>
</dbReference>
<dbReference type="AlphaFoldDB" id="A0A1M7ILK4"/>
<dbReference type="FunFam" id="1.20.120.1200:FF:000001">
    <property type="entry name" value="NADH-quinone oxidoreductase subunit J"/>
    <property type="match status" value="1"/>
</dbReference>
<evidence type="ECO:0000256" key="9">
    <source>
        <dbReference type="ARBA" id="ARBA00023027"/>
    </source>
</evidence>
<feature type="region of interest" description="Disordered" evidence="14">
    <location>
        <begin position="168"/>
        <end position="192"/>
    </location>
</feature>